<protein>
    <submittedName>
        <fullName evidence="2">Uncharacterized protein</fullName>
    </submittedName>
</protein>
<proteinExistence type="predicted"/>
<name>A0A0D2P0B1_HYPSF</name>
<dbReference type="EMBL" id="KN817694">
    <property type="protein sequence ID" value="KJA14110.1"/>
    <property type="molecule type" value="Genomic_DNA"/>
</dbReference>
<evidence type="ECO:0000256" key="1">
    <source>
        <dbReference type="SAM" id="MobiDB-lite"/>
    </source>
</evidence>
<keyword evidence="3" id="KW-1185">Reference proteome</keyword>
<organism evidence="2 3">
    <name type="scientific">Hypholoma sublateritium (strain FD-334 SS-4)</name>
    <dbReference type="NCBI Taxonomy" id="945553"/>
    <lineage>
        <taxon>Eukaryota</taxon>
        <taxon>Fungi</taxon>
        <taxon>Dikarya</taxon>
        <taxon>Basidiomycota</taxon>
        <taxon>Agaricomycotina</taxon>
        <taxon>Agaricomycetes</taxon>
        <taxon>Agaricomycetidae</taxon>
        <taxon>Agaricales</taxon>
        <taxon>Agaricineae</taxon>
        <taxon>Strophariaceae</taxon>
        <taxon>Hypholoma</taxon>
    </lineage>
</organism>
<feature type="region of interest" description="Disordered" evidence="1">
    <location>
        <begin position="1"/>
        <end position="67"/>
    </location>
</feature>
<gene>
    <name evidence="2" type="ORF">HYPSUDRAFT_59549</name>
</gene>
<evidence type="ECO:0000313" key="2">
    <source>
        <dbReference type="EMBL" id="KJA14110.1"/>
    </source>
</evidence>
<feature type="compositionally biased region" description="Polar residues" evidence="1">
    <location>
        <begin position="200"/>
        <end position="217"/>
    </location>
</feature>
<reference evidence="3" key="1">
    <citation type="submission" date="2014-04" db="EMBL/GenBank/DDBJ databases">
        <title>Evolutionary Origins and Diversification of the Mycorrhizal Mutualists.</title>
        <authorList>
            <consortium name="DOE Joint Genome Institute"/>
            <consortium name="Mycorrhizal Genomics Consortium"/>
            <person name="Kohler A."/>
            <person name="Kuo A."/>
            <person name="Nagy L.G."/>
            <person name="Floudas D."/>
            <person name="Copeland A."/>
            <person name="Barry K.W."/>
            <person name="Cichocki N."/>
            <person name="Veneault-Fourrey C."/>
            <person name="LaButti K."/>
            <person name="Lindquist E.A."/>
            <person name="Lipzen A."/>
            <person name="Lundell T."/>
            <person name="Morin E."/>
            <person name="Murat C."/>
            <person name="Riley R."/>
            <person name="Ohm R."/>
            <person name="Sun H."/>
            <person name="Tunlid A."/>
            <person name="Henrissat B."/>
            <person name="Grigoriev I.V."/>
            <person name="Hibbett D.S."/>
            <person name="Martin F."/>
        </authorList>
    </citation>
    <scope>NUCLEOTIDE SEQUENCE [LARGE SCALE GENOMIC DNA]</scope>
    <source>
        <strain evidence="3">FD-334 SS-4</strain>
    </source>
</reference>
<feature type="compositionally biased region" description="Low complexity" evidence="1">
    <location>
        <begin position="27"/>
        <end position="43"/>
    </location>
</feature>
<sequence length="411" mass="42802">MTTTRTSAAAKGKGKARDASPRNLPKRTAAARASAERATASERVVAARAPAAQDSTPYQESTFSSSARTRIPHGTQHETIVLAARAVDGAQPTVTRRRITDVTEVLHGAEAAAAISAISGVNMADAEDPDAMQISRQSSPDPPASLTDVADLARFNRYHAVRELILATRDIVDKKVAFESADEELAANLQAAEVAAANGMDSNGASTSRVAYSASPNPATPMEITPGPAPVPRYSTPASPSPTSGAGSSFASGQSARPPAVGTPVYEHNGLPTGPYNSQGQLPPAYNHEERADRPSSMLTRGRAAAVGASTLPAYFSASAVQVRQGSTSSAGSAYASRRNAVAGPSRPPAYALNEAGTSYFTMPVRPSPRNGFAEHEVIKTSTEIVNGRPCITVFDSDADTEEADEERSEN</sequence>
<feature type="compositionally biased region" description="Low complexity" evidence="1">
    <location>
        <begin position="1"/>
        <end position="11"/>
    </location>
</feature>
<evidence type="ECO:0000313" key="3">
    <source>
        <dbReference type="Proteomes" id="UP000054270"/>
    </source>
</evidence>
<feature type="compositionally biased region" description="Polar residues" evidence="1">
    <location>
        <begin position="53"/>
        <end position="67"/>
    </location>
</feature>
<dbReference type="AlphaFoldDB" id="A0A0D2P0B1"/>
<accession>A0A0D2P0B1</accession>
<feature type="region of interest" description="Disordered" evidence="1">
    <location>
        <begin position="200"/>
        <end position="298"/>
    </location>
</feature>
<feature type="compositionally biased region" description="Low complexity" evidence="1">
    <location>
        <begin position="235"/>
        <end position="256"/>
    </location>
</feature>
<dbReference type="Proteomes" id="UP000054270">
    <property type="component" value="Unassembled WGS sequence"/>
</dbReference>